<protein>
    <submittedName>
        <fullName evidence="2">Uncharacterized protein</fullName>
    </submittedName>
</protein>
<accession>A0A915IWP5</accession>
<name>A0A915IWP5_ROMCU</name>
<dbReference type="WBParaSite" id="nRc.2.0.1.t18247-RA">
    <property type="protein sequence ID" value="nRc.2.0.1.t18247-RA"/>
    <property type="gene ID" value="nRc.2.0.1.g18247"/>
</dbReference>
<sequence>MNGTGCNKRNNRELFSYVLCVKRVRDYVEFGIIYCLFQPSPEGREVSSGNCDFCLIFKNSIAIKRVRPGHFVETIKIQ</sequence>
<organism evidence="1 2">
    <name type="scientific">Romanomermis culicivorax</name>
    <name type="common">Nematode worm</name>
    <dbReference type="NCBI Taxonomy" id="13658"/>
    <lineage>
        <taxon>Eukaryota</taxon>
        <taxon>Metazoa</taxon>
        <taxon>Ecdysozoa</taxon>
        <taxon>Nematoda</taxon>
        <taxon>Enoplea</taxon>
        <taxon>Dorylaimia</taxon>
        <taxon>Mermithida</taxon>
        <taxon>Mermithoidea</taxon>
        <taxon>Mermithidae</taxon>
        <taxon>Romanomermis</taxon>
    </lineage>
</organism>
<keyword evidence="1" id="KW-1185">Reference proteome</keyword>
<dbReference type="AlphaFoldDB" id="A0A915IWP5"/>
<reference evidence="2" key="1">
    <citation type="submission" date="2022-11" db="UniProtKB">
        <authorList>
            <consortium name="WormBaseParasite"/>
        </authorList>
    </citation>
    <scope>IDENTIFICATION</scope>
</reference>
<evidence type="ECO:0000313" key="1">
    <source>
        <dbReference type="Proteomes" id="UP000887565"/>
    </source>
</evidence>
<evidence type="ECO:0000313" key="2">
    <source>
        <dbReference type="WBParaSite" id="nRc.2.0.1.t18247-RA"/>
    </source>
</evidence>
<proteinExistence type="predicted"/>
<dbReference type="Proteomes" id="UP000887565">
    <property type="component" value="Unplaced"/>
</dbReference>